<dbReference type="InterPro" id="IPR007395">
    <property type="entry name" value="Zn_peptidase_2"/>
</dbReference>
<dbReference type="Pfam" id="PF04298">
    <property type="entry name" value="Zn_peptidase_2"/>
    <property type="match status" value="1"/>
</dbReference>
<keyword evidence="5" id="KW-1185">Reference proteome</keyword>
<feature type="transmembrane region" description="Helical" evidence="1">
    <location>
        <begin position="119"/>
        <end position="141"/>
    </location>
</feature>
<keyword evidence="1" id="KW-1133">Transmembrane helix</keyword>
<feature type="transmembrane region" description="Helical" evidence="1">
    <location>
        <begin position="205"/>
        <end position="226"/>
    </location>
</feature>
<dbReference type="EMBL" id="JAVJGV010000008">
    <property type="protein sequence ID" value="MDR5602384.1"/>
    <property type="molecule type" value="Genomic_DNA"/>
</dbReference>
<comment type="caution">
    <text evidence="2">The sequence shown here is derived from an EMBL/GenBank/DDBJ whole genome shotgun (WGS) entry which is preliminary data.</text>
</comment>
<evidence type="ECO:0000313" key="2">
    <source>
        <dbReference type="EMBL" id="MBA8775587.1"/>
    </source>
</evidence>
<sequence>MMSLMSLIIYFVILMILPMYAQHKVKSNYEKYSQVRSTSGKTGREVALEILHANGIYDVEVKEGQGFLTDHYDPKNKVVVLSPANYSRPSVAGTAIAAHEVGHAIQDYEGYFFLRFRSALVPVANLGSSLSYIFIMAGIVLTGLQMAIGSTALWIGIFLMAFAVLFSIVTLPVEFDASKRAMNQIQKLSIVNEKEYKHAGRVLRAAAMTYVAATAVAVAELLRFILIARSSDQ</sequence>
<accession>A0A9X0PD58</accession>
<proteinExistence type="predicted"/>
<dbReference type="AlphaFoldDB" id="A0A9X0PD58"/>
<evidence type="ECO:0000313" key="5">
    <source>
        <dbReference type="Proteomes" id="UP001255050"/>
    </source>
</evidence>
<reference evidence="3 5" key="2">
    <citation type="submission" date="2023-08" db="EMBL/GenBank/DDBJ databases">
        <title>Whole genome sequencing of Staphylococcus coagulans NN-2474.</title>
        <authorList>
            <person name="Kropotov V.S."/>
            <person name="Boriskina E.V."/>
            <person name="Gordinskaya N.A."/>
            <person name="Shkurkina I.S."/>
            <person name="Kryazhev D.V."/>
            <person name="Alekseeva A.E."/>
            <person name="Makhova M.A."/>
        </authorList>
    </citation>
    <scope>NUCLEOTIDE SEQUENCE [LARGE SCALE GENOMIC DNA]</scope>
    <source>
        <strain evidence="3 5">NN-2474</strain>
    </source>
</reference>
<organism evidence="2 4">
    <name type="scientific">Staphylococcus coagulans</name>
    <dbReference type="NCBI Taxonomy" id="74706"/>
    <lineage>
        <taxon>Bacteria</taxon>
        <taxon>Bacillati</taxon>
        <taxon>Bacillota</taxon>
        <taxon>Bacilli</taxon>
        <taxon>Bacillales</taxon>
        <taxon>Staphylococcaceae</taxon>
        <taxon>Staphylococcus</taxon>
    </lineage>
</organism>
<name>A0A9X0PD58_9STAP</name>
<feature type="transmembrane region" description="Helical" evidence="1">
    <location>
        <begin position="153"/>
        <end position="173"/>
    </location>
</feature>
<evidence type="ECO:0000313" key="4">
    <source>
        <dbReference type="Proteomes" id="UP000524893"/>
    </source>
</evidence>
<dbReference type="PANTHER" id="PTHR36434">
    <property type="entry name" value="MEMBRANE PROTEASE YUGP-RELATED"/>
    <property type="match status" value="1"/>
</dbReference>
<gene>
    <name evidence="2" type="ORF">HR081_01445</name>
    <name evidence="3" type="ORF">RCO12_02925</name>
</gene>
<evidence type="ECO:0000256" key="1">
    <source>
        <dbReference type="SAM" id="Phobius"/>
    </source>
</evidence>
<dbReference type="Proteomes" id="UP001255050">
    <property type="component" value="Unassembled WGS sequence"/>
</dbReference>
<keyword evidence="1" id="KW-0472">Membrane</keyword>
<evidence type="ECO:0000313" key="3">
    <source>
        <dbReference type="EMBL" id="MDR5602384.1"/>
    </source>
</evidence>
<dbReference type="Proteomes" id="UP000524893">
    <property type="component" value="Unassembled WGS sequence"/>
</dbReference>
<dbReference type="PANTHER" id="PTHR36434:SF1">
    <property type="entry name" value="MEMBRANE PROTEASE YUGP-RELATED"/>
    <property type="match status" value="1"/>
</dbReference>
<dbReference type="EMBL" id="JABTCN010000002">
    <property type="protein sequence ID" value="MBA8775587.1"/>
    <property type="molecule type" value="Genomic_DNA"/>
</dbReference>
<protein>
    <submittedName>
        <fullName evidence="2">Zinc metallopeptidase</fullName>
    </submittedName>
</protein>
<keyword evidence="1" id="KW-0812">Transmembrane</keyword>
<reference evidence="2 4" key="1">
    <citation type="journal article" date="2020" name="Access Microbiol">
        <title>Isolation and genome sequencing of Staphylococcus schleiferi subspecies coagulans from Antarctic seals.</title>
        <authorList>
            <person name="Foster G."/>
            <person name="Robb A."/>
            <person name="Paterson G.K."/>
        </authorList>
    </citation>
    <scope>NUCLEOTIDE SEQUENCE [LARGE SCALE GENOMIC DNA]</scope>
    <source>
        <strain evidence="2 4">M615/02/4</strain>
    </source>
</reference>